<keyword evidence="3" id="KW-1185">Reference proteome</keyword>
<accession>A0A679IKM8</accession>
<keyword evidence="1" id="KW-0812">Transmembrane</keyword>
<dbReference type="KEGG" id="esg:EsVE80_16280"/>
<dbReference type="EMBL" id="AP022822">
    <property type="protein sequence ID" value="BCA86105.1"/>
    <property type="molecule type" value="Genomic_DNA"/>
</dbReference>
<reference evidence="2 3" key="1">
    <citation type="submission" date="2020-02" db="EMBL/GenBank/DDBJ databases">
        <title>Characterization of vanA genotype vancomycin-resistant Enterococcus saigonensis VE80.</title>
        <authorList>
            <person name="Harada T."/>
            <person name="Motooka D."/>
            <person name="Nakamura S."/>
            <person name="Yamamoto Y."/>
            <person name="Kawahara R."/>
            <person name="Kawatsu K."/>
        </authorList>
    </citation>
    <scope>NUCLEOTIDE SEQUENCE [LARGE SCALE GENOMIC DNA]</scope>
    <source>
        <strain evidence="2 3">VE80</strain>
    </source>
</reference>
<sequence>MIFLYVGVIMLVIGFCFFLFPAKKPNPIYGYPSVLAKKNSQNWQYAQKTNGLFLLGVGLFCSVIGFFLKETGNTNYFIAEMLLIPLPIIGVFAGTEELLQRFDRRQSVENRKGRGQE</sequence>
<gene>
    <name evidence="2" type="ORF">EsVE80_16280</name>
</gene>
<keyword evidence="1" id="KW-1133">Transmembrane helix</keyword>
<proteinExistence type="predicted"/>
<name>A0A679IKM8_9ENTE</name>
<feature type="transmembrane region" description="Helical" evidence="1">
    <location>
        <begin position="6"/>
        <end position="22"/>
    </location>
</feature>
<dbReference type="RefSeq" id="WP_173103303.1">
    <property type="nucleotide sequence ID" value="NZ_AP022822.1"/>
</dbReference>
<dbReference type="AlphaFoldDB" id="A0A679IKM8"/>
<evidence type="ECO:0000313" key="2">
    <source>
        <dbReference type="EMBL" id="BCA86105.1"/>
    </source>
</evidence>
<evidence type="ECO:0000256" key="1">
    <source>
        <dbReference type="SAM" id="Phobius"/>
    </source>
</evidence>
<feature type="transmembrane region" description="Helical" evidence="1">
    <location>
        <begin position="51"/>
        <end position="68"/>
    </location>
</feature>
<feature type="transmembrane region" description="Helical" evidence="1">
    <location>
        <begin position="74"/>
        <end position="95"/>
    </location>
</feature>
<protein>
    <recommendedName>
        <fullName evidence="4">SdpI family protein</fullName>
    </recommendedName>
</protein>
<organism evidence="2 3">
    <name type="scientific">Enterococcus saigonensis</name>
    <dbReference type="NCBI Taxonomy" id="1805431"/>
    <lineage>
        <taxon>Bacteria</taxon>
        <taxon>Bacillati</taxon>
        <taxon>Bacillota</taxon>
        <taxon>Bacilli</taxon>
        <taxon>Lactobacillales</taxon>
        <taxon>Enterococcaceae</taxon>
        <taxon>Enterococcus</taxon>
    </lineage>
</organism>
<dbReference type="Proteomes" id="UP000502998">
    <property type="component" value="Chromosome"/>
</dbReference>
<evidence type="ECO:0008006" key="4">
    <source>
        <dbReference type="Google" id="ProtNLM"/>
    </source>
</evidence>
<keyword evidence="1" id="KW-0472">Membrane</keyword>
<evidence type="ECO:0000313" key="3">
    <source>
        <dbReference type="Proteomes" id="UP000502998"/>
    </source>
</evidence>